<name>A0AA39FH07_9HYME</name>
<evidence type="ECO:0000256" key="1">
    <source>
        <dbReference type="SAM" id="MobiDB-lite"/>
    </source>
</evidence>
<accession>A0AA39FH07</accession>
<comment type="caution">
    <text evidence="2">The sequence shown here is derived from an EMBL/GenBank/DDBJ whole genome shotgun (WGS) entry which is preliminary data.</text>
</comment>
<dbReference type="Proteomes" id="UP001168990">
    <property type="component" value="Unassembled WGS sequence"/>
</dbReference>
<reference evidence="2" key="2">
    <citation type="submission" date="2023-03" db="EMBL/GenBank/DDBJ databases">
        <authorList>
            <person name="Inwood S.N."/>
            <person name="Skelly J.G."/>
            <person name="Guhlin J."/>
            <person name="Harrop T.W.R."/>
            <person name="Goldson S.G."/>
            <person name="Dearden P.K."/>
        </authorList>
    </citation>
    <scope>NUCLEOTIDE SEQUENCE</scope>
    <source>
        <strain evidence="2">Irish</strain>
        <tissue evidence="2">Whole body</tissue>
    </source>
</reference>
<keyword evidence="3" id="KW-1185">Reference proteome</keyword>
<sequence>MTIIVEASDIRCFDANNYDKKKKYRVYHDKENYYADAFIVGISDDLDALEKQKSKRFSRPSLICAKSASESSDTENKNTDRNNNNSKSKPVITNVQAVVNEKVALLMSQRKKSAQKLKRQNDSDEQDQLPTKQIKQECMKKTAMVSI</sequence>
<feature type="region of interest" description="Disordered" evidence="1">
    <location>
        <begin position="65"/>
        <end position="94"/>
    </location>
</feature>
<evidence type="ECO:0000313" key="2">
    <source>
        <dbReference type="EMBL" id="KAK0169427.1"/>
    </source>
</evidence>
<gene>
    <name evidence="2" type="ORF">PV328_012062</name>
</gene>
<feature type="region of interest" description="Disordered" evidence="1">
    <location>
        <begin position="110"/>
        <end position="136"/>
    </location>
</feature>
<dbReference type="AlphaFoldDB" id="A0AA39FH07"/>
<organism evidence="2 3">
    <name type="scientific">Microctonus aethiopoides</name>
    <dbReference type="NCBI Taxonomy" id="144406"/>
    <lineage>
        <taxon>Eukaryota</taxon>
        <taxon>Metazoa</taxon>
        <taxon>Ecdysozoa</taxon>
        <taxon>Arthropoda</taxon>
        <taxon>Hexapoda</taxon>
        <taxon>Insecta</taxon>
        <taxon>Pterygota</taxon>
        <taxon>Neoptera</taxon>
        <taxon>Endopterygota</taxon>
        <taxon>Hymenoptera</taxon>
        <taxon>Apocrita</taxon>
        <taxon>Ichneumonoidea</taxon>
        <taxon>Braconidae</taxon>
        <taxon>Euphorinae</taxon>
        <taxon>Microctonus</taxon>
    </lineage>
</organism>
<proteinExistence type="predicted"/>
<protein>
    <submittedName>
        <fullName evidence="2">Uncharacterized protein</fullName>
    </submittedName>
</protein>
<dbReference type="EMBL" id="JAQQBS010000403">
    <property type="protein sequence ID" value="KAK0169427.1"/>
    <property type="molecule type" value="Genomic_DNA"/>
</dbReference>
<reference evidence="2" key="1">
    <citation type="journal article" date="2023" name="bioRxiv">
        <title>Scaffold-level genome assemblies of two parasitoid biocontrol wasps reveal the parthenogenesis mechanism and an associated novel virus.</title>
        <authorList>
            <person name="Inwood S."/>
            <person name="Skelly J."/>
            <person name="Guhlin J."/>
            <person name="Harrop T."/>
            <person name="Goldson S."/>
            <person name="Dearden P."/>
        </authorList>
    </citation>
    <scope>NUCLEOTIDE SEQUENCE</scope>
    <source>
        <strain evidence="2">Irish</strain>
        <tissue evidence="2">Whole body</tissue>
    </source>
</reference>
<evidence type="ECO:0000313" key="3">
    <source>
        <dbReference type="Proteomes" id="UP001168990"/>
    </source>
</evidence>